<feature type="region of interest" description="Disordered" evidence="1">
    <location>
        <begin position="190"/>
        <end position="211"/>
    </location>
</feature>
<evidence type="ECO:0000313" key="5">
    <source>
        <dbReference type="Proteomes" id="UP000517916"/>
    </source>
</evidence>
<name>A0ABR6BPQ7_9PSEU</name>
<dbReference type="EMBL" id="JACJID010000004">
    <property type="protein sequence ID" value="MBA8928877.1"/>
    <property type="molecule type" value="Genomic_DNA"/>
</dbReference>
<keyword evidence="5" id="KW-1185">Reference proteome</keyword>
<dbReference type="Proteomes" id="UP000517916">
    <property type="component" value="Unassembled WGS sequence"/>
</dbReference>
<dbReference type="InterPro" id="IPR002881">
    <property type="entry name" value="DUF58"/>
</dbReference>
<accession>A0ABR6BPQ7</accession>
<keyword evidence="2" id="KW-0812">Transmembrane</keyword>
<feature type="domain" description="DUF58" evidence="3">
    <location>
        <begin position="209"/>
        <end position="385"/>
    </location>
</feature>
<feature type="transmembrane region" description="Helical" evidence="2">
    <location>
        <begin position="32"/>
        <end position="65"/>
    </location>
</feature>
<reference evidence="4 5" key="1">
    <citation type="submission" date="2020-08" db="EMBL/GenBank/DDBJ databases">
        <title>Genomic Encyclopedia of Archaeal and Bacterial Type Strains, Phase II (KMG-II): from individual species to whole genera.</title>
        <authorList>
            <person name="Goeker M."/>
        </authorList>
    </citation>
    <scope>NUCLEOTIDE SEQUENCE [LARGE SCALE GENOMIC DNA]</scope>
    <source>
        <strain evidence="4 5">DSM 43850</strain>
    </source>
</reference>
<dbReference type="PANTHER" id="PTHR33608:SF14">
    <property type="entry name" value="POSSIBLE CONSERVED SECRETED PROTEIN"/>
    <property type="match status" value="1"/>
</dbReference>
<proteinExistence type="predicted"/>
<evidence type="ECO:0000259" key="3">
    <source>
        <dbReference type="Pfam" id="PF01882"/>
    </source>
</evidence>
<dbReference type="Pfam" id="PF01882">
    <property type="entry name" value="DUF58"/>
    <property type="match status" value="1"/>
</dbReference>
<dbReference type="RefSeq" id="WP_318296717.1">
    <property type="nucleotide sequence ID" value="NZ_BAAABQ010000016.1"/>
</dbReference>
<keyword evidence="2" id="KW-1133">Transmembrane helix</keyword>
<evidence type="ECO:0000256" key="1">
    <source>
        <dbReference type="SAM" id="MobiDB-lite"/>
    </source>
</evidence>
<keyword evidence="2" id="KW-0472">Membrane</keyword>
<evidence type="ECO:0000256" key="2">
    <source>
        <dbReference type="SAM" id="Phobius"/>
    </source>
</evidence>
<gene>
    <name evidence="4" type="ORF">BC739_006094</name>
</gene>
<organism evidence="4 5">
    <name type="scientific">Kutzneria viridogrisea</name>
    <dbReference type="NCBI Taxonomy" id="47990"/>
    <lineage>
        <taxon>Bacteria</taxon>
        <taxon>Bacillati</taxon>
        <taxon>Actinomycetota</taxon>
        <taxon>Actinomycetes</taxon>
        <taxon>Pseudonocardiales</taxon>
        <taxon>Pseudonocardiaceae</taxon>
        <taxon>Kutzneria</taxon>
    </lineage>
</organism>
<feature type="compositionally biased region" description="Basic and acidic residues" evidence="1">
    <location>
        <begin position="199"/>
        <end position="208"/>
    </location>
</feature>
<evidence type="ECO:0000313" key="4">
    <source>
        <dbReference type="EMBL" id="MBA8928877.1"/>
    </source>
</evidence>
<dbReference type="PANTHER" id="PTHR33608">
    <property type="entry name" value="BLL2464 PROTEIN"/>
    <property type="match status" value="1"/>
</dbReference>
<protein>
    <submittedName>
        <fullName evidence="4">Uncharacterized protein (DUF58 family)</fullName>
    </submittedName>
</protein>
<comment type="caution">
    <text evidence="4">The sequence shown here is derived from an EMBL/GenBank/DDBJ whole genome shotgun (WGS) entry which is preliminary data.</text>
</comment>
<sequence>MTVLARARRVREALLGGRNQTWHATEALRRGLLLGVGLVVAGVLAHNVVLALLGAPLLAASVLALSTKPSGTPKVTVLPVARTGEAGETALATVRVDPGHGAELLAIRLPDKGNPGPGPVHLLPASVAEIACGLYRRAWGEGVDLRLDHLVAGPDALIVHGPMVGREVSRVLLPPVRELPAGPVPARPAGLVGVHRSRRPGDSTDLRTIRPFQPGDRMRRIDWRVSLRSNDSMPYVRENHAESDADVVLVLDTRFDVAAEIADWSLPARGAAVRPGGSLDTAVRAAASLAASYLRQGDRVGLVDLGRPRLYVRPGAGRRQLLRLRNQLVVCARSAGWSSRPVLNAHQVSGGALVVVLSPFLDDAVVGATVQAARRGNLVLAMDVLPAELVAEPEDRWGEPVRQIITLERRVRLDALRGHGIAVLPWSSAEQGLHVLRPGARRSR</sequence>